<dbReference type="Proteomes" id="UP001324993">
    <property type="component" value="Chromosome"/>
</dbReference>
<proteinExistence type="predicted"/>
<evidence type="ECO:0000256" key="1">
    <source>
        <dbReference type="SAM" id="SignalP"/>
    </source>
</evidence>
<name>A0ABZ0RVE4_9BACT</name>
<dbReference type="EMBL" id="CP138858">
    <property type="protein sequence ID" value="WPJ96934.1"/>
    <property type="molecule type" value="Genomic_DNA"/>
</dbReference>
<sequence>MKIQHITTILAGISLFAALPSSASSIFFSFQSQEDGNGTATLDVTAFDGIASGTPTISPTGGAAGDGGEASFTAYDDSVWLGNGNFATPGHSLVYGVGSGFSLSLNFDATNLEDMTVRFAVRTAGSGAVTQLSDLTYDIGAGAVSTGLTGGFFPANGQFQELTFDLSSIAAIENQSDVTLTWLIPEVVSGTSFRIDNVQLSAVPEPSNYGLLMGGLVAGMLMQRRRRC</sequence>
<accession>A0ABZ0RVE4</accession>
<feature type="signal peptide" evidence="1">
    <location>
        <begin position="1"/>
        <end position="23"/>
    </location>
</feature>
<organism evidence="2 3">
    <name type="scientific">Coraliomargarita algicola</name>
    <dbReference type="NCBI Taxonomy" id="3092156"/>
    <lineage>
        <taxon>Bacteria</taxon>
        <taxon>Pseudomonadati</taxon>
        <taxon>Verrucomicrobiota</taxon>
        <taxon>Opitutia</taxon>
        <taxon>Puniceicoccales</taxon>
        <taxon>Coraliomargaritaceae</taxon>
        <taxon>Coraliomargarita</taxon>
    </lineage>
</organism>
<gene>
    <name evidence="2" type="ORF">SH580_04335</name>
</gene>
<reference evidence="2 3" key="1">
    <citation type="submission" date="2023-11" db="EMBL/GenBank/DDBJ databases">
        <title>Coraliomargarita sp. nov., isolated from marine algae.</title>
        <authorList>
            <person name="Lee J.K."/>
            <person name="Baek J.H."/>
            <person name="Kim J.M."/>
            <person name="Choi D.G."/>
            <person name="Jeon C.O."/>
        </authorList>
    </citation>
    <scope>NUCLEOTIDE SEQUENCE [LARGE SCALE GENOMIC DNA]</scope>
    <source>
        <strain evidence="2 3">J2-16</strain>
    </source>
</reference>
<keyword evidence="3" id="KW-1185">Reference proteome</keyword>
<dbReference type="InterPro" id="IPR013424">
    <property type="entry name" value="Ice-binding_C"/>
</dbReference>
<evidence type="ECO:0000313" key="2">
    <source>
        <dbReference type="EMBL" id="WPJ96934.1"/>
    </source>
</evidence>
<protein>
    <submittedName>
        <fullName evidence="2">PEP-CTERM sorting domain-containing protein</fullName>
    </submittedName>
</protein>
<feature type="chain" id="PRO_5046134640" evidence="1">
    <location>
        <begin position="24"/>
        <end position="228"/>
    </location>
</feature>
<keyword evidence="1" id="KW-0732">Signal</keyword>
<dbReference type="RefSeq" id="WP_319833791.1">
    <property type="nucleotide sequence ID" value="NZ_CP138858.1"/>
</dbReference>
<dbReference type="NCBIfam" id="TIGR02595">
    <property type="entry name" value="PEP_CTERM"/>
    <property type="match status" value="1"/>
</dbReference>
<evidence type="ECO:0000313" key="3">
    <source>
        <dbReference type="Proteomes" id="UP001324993"/>
    </source>
</evidence>